<proteinExistence type="predicted"/>
<gene>
    <name evidence="4" type="primary">yvaA</name>
    <name evidence="4" type="ORF">Spa11_31230</name>
</gene>
<protein>
    <submittedName>
        <fullName evidence="4">Putative oxidoreductase YvaA</fullName>
        <ecNumber evidence="4">1.-.-.-</ecNumber>
    </submittedName>
</protein>
<organism evidence="4 5">
    <name type="scientific">Botrimarina mediterranea</name>
    <dbReference type="NCBI Taxonomy" id="2528022"/>
    <lineage>
        <taxon>Bacteria</taxon>
        <taxon>Pseudomonadati</taxon>
        <taxon>Planctomycetota</taxon>
        <taxon>Planctomycetia</taxon>
        <taxon>Pirellulales</taxon>
        <taxon>Lacipirellulaceae</taxon>
        <taxon>Botrimarina</taxon>
    </lineage>
</organism>
<evidence type="ECO:0000256" key="2">
    <source>
        <dbReference type="SAM" id="Phobius"/>
    </source>
</evidence>
<dbReference type="KEGG" id="bmei:Spa11_31230"/>
<keyword evidence="4" id="KW-0560">Oxidoreductase</keyword>
<dbReference type="SUPFAM" id="SSF55347">
    <property type="entry name" value="Glyceraldehyde-3-phosphate dehydrogenase-like, C-terminal domain"/>
    <property type="match status" value="1"/>
</dbReference>
<dbReference type="InterPro" id="IPR036291">
    <property type="entry name" value="NAD(P)-bd_dom_sf"/>
</dbReference>
<dbReference type="GO" id="GO:0016491">
    <property type="term" value="F:oxidoreductase activity"/>
    <property type="evidence" value="ECO:0007669"/>
    <property type="project" value="UniProtKB-KW"/>
</dbReference>
<dbReference type="Proteomes" id="UP000316426">
    <property type="component" value="Chromosome"/>
</dbReference>
<accession>A0A518KAU9</accession>
<dbReference type="PANTHER" id="PTHR43818">
    <property type="entry name" value="BCDNA.GH03377"/>
    <property type="match status" value="1"/>
</dbReference>
<evidence type="ECO:0000259" key="3">
    <source>
        <dbReference type="Pfam" id="PF01408"/>
    </source>
</evidence>
<reference evidence="4 5" key="1">
    <citation type="submission" date="2019-02" db="EMBL/GenBank/DDBJ databases">
        <title>Deep-cultivation of Planctomycetes and their phenomic and genomic characterization uncovers novel biology.</title>
        <authorList>
            <person name="Wiegand S."/>
            <person name="Jogler M."/>
            <person name="Boedeker C."/>
            <person name="Pinto D."/>
            <person name="Vollmers J."/>
            <person name="Rivas-Marin E."/>
            <person name="Kohn T."/>
            <person name="Peeters S.H."/>
            <person name="Heuer A."/>
            <person name="Rast P."/>
            <person name="Oberbeckmann S."/>
            <person name="Bunk B."/>
            <person name="Jeske O."/>
            <person name="Meyerdierks A."/>
            <person name="Storesund J.E."/>
            <person name="Kallscheuer N."/>
            <person name="Luecker S."/>
            <person name="Lage O.M."/>
            <person name="Pohl T."/>
            <person name="Merkel B.J."/>
            <person name="Hornburger P."/>
            <person name="Mueller R.-W."/>
            <person name="Bruemmer F."/>
            <person name="Labrenz M."/>
            <person name="Spormann A.M."/>
            <person name="Op den Camp H."/>
            <person name="Overmann J."/>
            <person name="Amann R."/>
            <person name="Jetten M.S.M."/>
            <person name="Mascher T."/>
            <person name="Medema M.H."/>
            <person name="Devos D.P."/>
            <person name="Kaster A.-K."/>
            <person name="Ovreas L."/>
            <person name="Rohde M."/>
            <person name="Galperin M.Y."/>
            <person name="Jogler C."/>
        </authorList>
    </citation>
    <scope>NUCLEOTIDE SEQUENCE [LARGE SCALE GENOMIC DNA]</scope>
    <source>
        <strain evidence="4 5">Spa11</strain>
    </source>
</reference>
<keyword evidence="2" id="KW-1133">Transmembrane helix</keyword>
<keyword evidence="2" id="KW-0812">Transmembrane</keyword>
<dbReference type="Pfam" id="PF01408">
    <property type="entry name" value="GFO_IDH_MocA"/>
    <property type="match status" value="1"/>
</dbReference>
<feature type="transmembrane region" description="Helical" evidence="2">
    <location>
        <begin position="36"/>
        <end position="54"/>
    </location>
</feature>
<dbReference type="Gene3D" id="3.30.360.10">
    <property type="entry name" value="Dihydrodipicolinate Reductase, domain 2"/>
    <property type="match status" value="1"/>
</dbReference>
<keyword evidence="2" id="KW-0472">Membrane</keyword>
<dbReference type="InterPro" id="IPR050463">
    <property type="entry name" value="Gfo/Idh/MocA_oxidrdct_glycsds"/>
</dbReference>
<dbReference type="PANTHER" id="PTHR43818:SF12">
    <property type="entry name" value="NADH-DEPENDENT DEHYDROGENASE-RELATED"/>
    <property type="match status" value="1"/>
</dbReference>
<dbReference type="EC" id="1.-.-.-" evidence="4"/>
<dbReference type="GO" id="GO:0000166">
    <property type="term" value="F:nucleotide binding"/>
    <property type="evidence" value="ECO:0007669"/>
    <property type="project" value="InterPro"/>
</dbReference>
<evidence type="ECO:0000313" key="4">
    <source>
        <dbReference type="EMBL" id="QDV74914.1"/>
    </source>
</evidence>
<name>A0A518KAU9_9BACT</name>
<dbReference type="EMBL" id="CP036349">
    <property type="protein sequence ID" value="QDV74914.1"/>
    <property type="molecule type" value="Genomic_DNA"/>
</dbReference>
<dbReference type="Gene3D" id="3.40.50.720">
    <property type="entry name" value="NAD(P)-binding Rossmann-like Domain"/>
    <property type="match status" value="1"/>
</dbReference>
<dbReference type="RefSeq" id="WP_145113737.1">
    <property type="nucleotide sequence ID" value="NZ_CP036349.1"/>
</dbReference>
<evidence type="ECO:0000313" key="5">
    <source>
        <dbReference type="Proteomes" id="UP000316426"/>
    </source>
</evidence>
<dbReference type="NCBIfam" id="TIGR01409">
    <property type="entry name" value="TAT_signal_seq"/>
    <property type="match status" value="1"/>
</dbReference>
<feature type="region of interest" description="Disordered" evidence="1">
    <location>
        <begin position="584"/>
        <end position="604"/>
    </location>
</feature>
<feature type="domain" description="Gfo/Idh/MocA-like oxidoreductase N-terminal" evidence="3">
    <location>
        <begin position="62"/>
        <end position="206"/>
    </location>
</feature>
<dbReference type="InterPro" id="IPR000683">
    <property type="entry name" value="Gfo/Idh/MocA-like_OxRdtase_N"/>
</dbReference>
<keyword evidence="5" id="KW-1185">Reference proteome</keyword>
<dbReference type="InterPro" id="IPR019546">
    <property type="entry name" value="TAT_signal_bac_arc"/>
</dbReference>
<dbReference type="AlphaFoldDB" id="A0A518KAU9"/>
<sequence>MNLSDEEKAIGQDNFRRVSGELLARNESRRDFLKEVTLAGAVAAGGFGAAYWGYGRKLDDRLRVGVIGTGDEGNVLIGALNPDFIDVKAIADIRPYNQHRAFYGDWSSDGTLDARPGLCRVYGYKDRTEAEKSIAVYNDYNELLERDDIEAVIIALPLWMHHPAAVAAMRAGKHVLTEKLMAWDVAQCKEMARVADETGLLLATGHQRHYSVLYDNAVDTIRRGLIGDIHSIRAQWHRGNLPGNDSWTPPVPQGMDVEEVKNLIRAARKLPNKQEAEALEAQIKATHELVLSLESWELVLAGKHPKYGKLSVSDQEKWAMKVAQLKAQLEDINVDAKDYGYEEGTLSGGYHRSALEELIRWRIWNRTGGGLMAELGSHQLDASGIFISSQFEGHVKVNPLSVTAVGGRYIFPQDRDCDDHVYATYEYPGKGYFEDNNPSTAKVADANKKVGVVYSSINGNGFGGYGEVVLGTDGTLILEREQDVLLYGGSNTRTKVTVNDAADALDSYETGGGYTPAAQAVTQAVSRGYKEEIEHWAWCIRNGEPATTLHCHPKVALADAVIALTTNIAIAENRRIDFNPEWFDPASDAVPGGRTPRKASDVKV</sequence>
<dbReference type="SUPFAM" id="SSF51735">
    <property type="entry name" value="NAD(P)-binding Rossmann-fold domains"/>
    <property type="match status" value="1"/>
</dbReference>
<evidence type="ECO:0000256" key="1">
    <source>
        <dbReference type="SAM" id="MobiDB-lite"/>
    </source>
</evidence>